<dbReference type="AlphaFoldDB" id="K8EBD7"/>
<feature type="transmembrane region" description="Helical" evidence="9">
    <location>
        <begin position="165"/>
        <end position="186"/>
    </location>
</feature>
<dbReference type="PANTHER" id="PTHR10869">
    <property type="entry name" value="PROLYL 4-HYDROXYLASE ALPHA SUBUNIT"/>
    <property type="match status" value="1"/>
</dbReference>
<keyword evidence="6" id="KW-0408">Iron</keyword>
<dbReference type="STRING" id="41875.K8EBD7"/>
<keyword evidence="12" id="KW-1185">Reference proteome</keyword>
<evidence type="ECO:0000313" key="12">
    <source>
        <dbReference type="Proteomes" id="UP000198341"/>
    </source>
</evidence>
<dbReference type="GO" id="GO:0005789">
    <property type="term" value="C:endoplasmic reticulum membrane"/>
    <property type="evidence" value="ECO:0007669"/>
    <property type="project" value="UniProtKB-SubCell"/>
</dbReference>
<dbReference type="InterPro" id="IPR044862">
    <property type="entry name" value="Pro_4_hyd_alph_FE2OG_OXY"/>
</dbReference>
<dbReference type="InterPro" id="IPR005123">
    <property type="entry name" value="Oxoglu/Fe-dep_dioxygenase_dom"/>
</dbReference>
<evidence type="ECO:0000313" key="11">
    <source>
        <dbReference type="EMBL" id="CCO15242.1"/>
    </source>
</evidence>
<feature type="compositionally biased region" description="Low complexity" evidence="8">
    <location>
        <begin position="20"/>
        <end position="34"/>
    </location>
</feature>
<evidence type="ECO:0000256" key="5">
    <source>
        <dbReference type="ARBA" id="ARBA00023002"/>
    </source>
</evidence>
<gene>
    <name evidence="11" type="ORF">Bathy02g03920</name>
</gene>
<evidence type="ECO:0000256" key="1">
    <source>
        <dbReference type="ARBA" id="ARBA00001961"/>
    </source>
</evidence>
<reference evidence="11 12" key="1">
    <citation type="submission" date="2011-10" db="EMBL/GenBank/DDBJ databases">
        <authorList>
            <person name="Genoscope - CEA"/>
        </authorList>
    </citation>
    <scope>NUCLEOTIDE SEQUENCE [LARGE SCALE GENOMIC DNA]</scope>
    <source>
        <strain evidence="11 12">RCC 1105</strain>
    </source>
</reference>
<keyword evidence="5" id="KW-0560">Oxidoreductase</keyword>
<accession>K8EBD7</accession>
<feature type="transmembrane region" description="Helical" evidence="9">
    <location>
        <begin position="137"/>
        <end position="153"/>
    </location>
</feature>
<keyword evidence="4" id="KW-0223">Dioxygenase</keyword>
<organism evidence="11 12">
    <name type="scientific">Bathycoccus prasinos</name>
    <dbReference type="NCBI Taxonomy" id="41875"/>
    <lineage>
        <taxon>Eukaryota</taxon>
        <taxon>Viridiplantae</taxon>
        <taxon>Chlorophyta</taxon>
        <taxon>Mamiellophyceae</taxon>
        <taxon>Mamiellales</taxon>
        <taxon>Bathycoccaceae</taxon>
        <taxon>Bathycoccus</taxon>
    </lineage>
</organism>
<dbReference type="GO" id="GO:0031418">
    <property type="term" value="F:L-ascorbic acid binding"/>
    <property type="evidence" value="ECO:0007669"/>
    <property type="project" value="InterPro"/>
</dbReference>
<protein>
    <recommendedName>
        <fullName evidence="10">Fe2OG dioxygenase domain-containing protein</fullName>
    </recommendedName>
</protein>
<evidence type="ECO:0000256" key="6">
    <source>
        <dbReference type="ARBA" id="ARBA00023004"/>
    </source>
</evidence>
<dbReference type="GO" id="GO:0005506">
    <property type="term" value="F:iron ion binding"/>
    <property type="evidence" value="ECO:0007669"/>
    <property type="project" value="InterPro"/>
</dbReference>
<dbReference type="InterPro" id="IPR006620">
    <property type="entry name" value="Pro_4_hyd_alph"/>
</dbReference>
<dbReference type="PROSITE" id="PS51471">
    <property type="entry name" value="FE2OG_OXY"/>
    <property type="match status" value="1"/>
</dbReference>
<evidence type="ECO:0000256" key="3">
    <source>
        <dbReference type="ARBA" id="ARBA00022723"/>
    </source>
</evidence>
<dbReference type="Proteomes" id="UP000198341">
    <property type="component" value="Chromosome 2"/>
</dbReference>
<comment type="cofactor">
    <cofactor evidence="1">
        <name>L-ascorbate</name>
        <dbReference type="ChEBI" id="CHEBI:38290"/>
    </cofactor>
</comment>
<dbReference type="OrthoDB" id="420380at2759"/>
<evidence type="ECO:0000256" key="8">
    <source>
        <dbReference type="SAM" id="MobiDB-lite"/>
    </source>
</evidence>
<proteinExistence type="predicted"/>
<sequence>MLAGTSSIARHQFLVGVSPFPSSSDSSSPSSSSSARTPPTRTPVFLVQANAGYNFATSSSSSSSPSAAILDRHVQIDRYYDNLRQIHQSPDIFVIDDYLTSGECESIIQAAKDSNELKRSPIAYAGWTNDFKTSVELAARGPAFWFAVVNILYGSSVLNEFGLPILLRGVGAYAFALGVAVALSLLEKQKKEKELQEMRTSSSCVLGGQSDGEKTLIRNTRKLLAGANPNTFEAPTCIRYEPGQRLAAHFDANRGAQIEDAERGGQTLATLLVYLNDQSESSGGETVFNRLNIKVVPRKGSALLFFPATESGEFDERVEHEGLEVLGPEDKWIVRIWKHEKLVKEPFGLNALVLEEVFV</sequence>
<dbReference type="Gene3D" id="2.60.120.620">
    <property type="entry name" value="q2cbj1_9rhob like domain"/>
    <property type="match status" value="1"/>
</dbReference>
<evidence type="ECO:0000256" key="4">
    <source>
        <dbReference type="ARBA" id="ARBA00022964"/>
    </source>
</evidence>
<evidence type="ECO:0000256" key="7">
    <source>
        <dbReference type="ARBA" id="ARBA00049169"/>
    </source>
</evidence>
<keyword evidence="9" id="KW-0812">Transmembrane</keyword>
<dbReference type="Pfam" id="PF13640">
    <property type="entry name" value="2OG-FeII_Oxy_3"/>
    <property type="match status" value="1"/>
</dbReference>
<evidence type="ECO:0000256" key="9">
    <source>
        <dbReference type="SAM" id="Phobius"/>
    </source>
</evidence>
<comment type="catalytic activity">
    <reaction evidence="7">
        <text>L-prolyl-[collagen] + 2-oxoglutarate + O2 = trans-4-hydroxy-L-prolyl-[collagen] + succinate + CO2</text>
        <dbReference type="Rhea" id="RHEA:18945"/>
        <dbReference type="Rhea" id="RHEA-COMP:11676"/>
        <dbReference type="Rhea" id="RHEA-COMP:11680"/>
        <dbReference type="ChEBI" id="CHEBI:15379"/>
        <dbReference type="ChEBI" id="CHEBI:16526"/>
        <dbReference type="ChEBI" id="CHEBI:16810"/>
        <dbReference type="ChEBI" id="CHEBI:30031"/>
        <dbReference type="ChEBI" id="CHEBI:50342"/>
        <dbReference type="ChEBI" id="CHEBI:61965"/>
        <dbReference type="EC" id="1.14.11.2"/>
    </reaction>
</comment>
<dbReference type="EMBL" id="FO082277">
    <property type="protein sequence ID" value="CCO15242.1"/>
    <property type="molecule type" value="Genomic_DNA"/>
</dbReference>
<keyword evidence="9" id="KW-0472">Membrane</keyword>
<comment type="subcellular location">
    <subcellularLocation>
        <location evidence="2">Endoplasmic reticulum membrane</location>
        <topology evidence="2">Single-pass type II membrane protein</topology>
    </subcellularLocation>
</comment>
<keyword evidence="3" id="KW-0479">Metal-binding</keyword>
<name>K8EBD7_9CHLO</name>
<evidence type="ECO:0000256" key="2">
    <source>
        <dbReference type="ARBA" id="ARBA00004648"/>
    </source>
</evidence>
<dbReference type="GO" id="GO:0004656">
    <property type="term" value="F:procollagen-proline 4-dioxygenase activity"/>
    <property type="evidence" value="ECO:0007669"/>
    <property type="project" value="UniProtKB-EC"/>
</dbReference>
<dbReference type="RefSeq" id="XP_007515002.1">
    <property type="nucleotide sequence ID" value="XM_007514940.1"/>
</dbReference>
<dbReference type="PANTHER" id="PTHR10869:SF226">
    <property type="entry name" value="PROLYL 4-HYDROXYLASE ALPHA SUBUNIT DOMAIN-CONTAINING PROTEIN"/>
    <property type="match status" value="1"/>
</dbReference>
<keyword evidence="9" id="KW-1133">Transmembrane helix</keyword>
<dbReference type="eggNOG" id="KOG1591">
    <property type="taxonomic scope" value="Eukaryota"/>
</dbReference>
<evidence type="ECO:0000259" key="10">
    <source>
        <dbReference type="PROSITE" id="PS51471"/>
    </source>
</evidence>
<dbReference type="KEGG" id="bpg:Bathy02g03920"/>
<dbReference type="GeneID" id="19017505"/>
<dbReference type="SMART" id="SM00702">
    <property type="entry name" value="P4Hc"/>
    <property type="match status" value="1"/>
</dbReference>
<feature type="domain" description="Fe2OG dioxygenase" evidence="10">
    <location>
        <begin position="231"/>
        <end position="340"/>
    </location>
</feature>
<dbReference type="InterPro" id="IPR045054">
    <property type="entry name" value="P4HA-like"/>
</dbReference>
<feature type="region of interest" description="Disordered" evidence="8">
    <location>
        <begin position="20"/>
        <end position="40"/>
    </location>
</feature>